<feature type="chain" id="PRO_5042252203" evidence="1">
    <location>
        <begin position="24"/>
        <end position="137"/>
    </location>
</feature>
<keyword evidence="1" id="KW-0732">Signal</keyword>
<sequence length="137" mass="15337">MNRLAFAILLGLNGVLITNYAVAETMTQEQFDQYIAEQTRVVNDSKAILDEPHTASDKPSISTERQVLCDRIQAYQNILKASQENSQLNMASMMAMVAQNYLDRQNQSMNSSGMTTSVFCKSRAEQPVEEDKAKPLI</sequence>
<reference evidence="2 3" key="1">
    <citation type="submission" date="2019-09" db="EMBL/GenBank/DDBJ databases">
        <title>Non-baumannii Acinetobacter spp. carrying blaNDM-1 isolated in China.</title>
        <authorList>
            <person name="Cui C."/>
            <person name="Chen C."/>
            <person name="Sun J."/>
            <person name="Liu Y."/>
        </authorList>
    </citation>
    <scope>NUCLEOTIDE SEQUENCE [LARGE SCALE GENOMIC DNA]</scope>
    <source>
        <strain evidence="2 3">HZE23-1</strain>
    </source>
</reference>
<name>A0AAE7BWW5_9GAMM</name>
<dbReference type="EMBL" id="CP044463">
    <property type="protein sequence ID" value="QIC67302.1"/>
    <property type="molecule type" value="Genomic_DNA"/>
</dbReference>
<evidence type="ECO:0000313" key="3">
    <source>
        <dbReference type="Proteomes" id="UP000503505"/>
    </source>
</evidence>
<evidence type="ECO:0000256" key="1">
    <source>
        <dbReference type="SAM" id="SignalP"/>
    </source>
</evidence>
<accession>A0AAE7BWW5</accession>
<dbReference type="RefSeq" id="WP_005222015.1">
    <property type="nucleotide sequence ID" value="NZ_CP044463.1"/>
</dbReference>
<feature type="signal peptide" evidence="1">
    <location>
        <begin position="1"/>
        <end position="23"/>
    </location>
</feature>
<dbReference type="Proteomes" id="UP000503505">
    <property type="component" value="Chromosome"/>
</dbReference>
<gene>
    <name evidence="2" type="ORF">FSC10_07930</name>
</gene>
<evidence type="ECO:0000313" key="2">
    <source>
        <dbReference type="EMBL" id="QIC67302.1"/>
    </source>
</evidence>
<proteinExistence type="predicted"/>
<dbReference type="AlphaFoldDB" id="A0AAE7BWW5"/>
<organism evidence="2 3">
    <name type="scientific">Acinetobacter schindleri</name>
    <dbReference type="NCBI Taxonomy" id="108981"/>
    <lineage>
        <taxon>Bacteria</taxon>
        <taxon>Pseudomonadati</taxon>
        <taxon>Pseudomonadota</taxon>
        <taxon>Gammaproteobacteria</taxon>
        <taxon>Moraxellales</taxon>
        <taxon>Moraxellaceae</taxon>
        <taxon>Acinetobacter</taxon>
    </lineage>
</organism>
<protein>
    <submittedName>
        <fullName evidence="2">Uncharacterized protein</fullName>
    </submittedName>
</protein>